<gene>
    <name evidence="1" type="ORF">DSO57_1011216</name>
</gene>
<protein>
    <submittedName>
        <fullName evidence="1">Uncharacterized protein</fullName>
    </submittedName>
</protein>
<reference evidence="1" key="1">
    <citation type="submission" date="2022-04" db="EMBL/GenBank/DDBJ databases">
        <title>Genome of the entomopathogenic fungus Entomophthora muscae.</title>
        <authorList>
            <person name="Elya C."/>
            <person name="Lovett B.R."/>
            <person name="Lee E."/>
            <person name="Macias A.M."/>
            <person name="Hajek A.E."/>
            <person name="De Bivort B.L."/>
            <person name="Kasson M.T."/>
            <person name="De Fine Licht H.H."/>
            <person name="Stajich J.E."/>
        </authorList>
    </citation>
    <scope>NUCLEOTIDE SEQUENCE</scope>
    <source>
        <strain evidence="1">Berkeley</strain>
    </source>
</reference>
<evidence type="ECO:0000313" key="1">
    <source>
        <dbReference type="EMBL" id="KAJ9050778.1"/>
    </source>
</evidence>
<dbReference type="Proteomes" id="UP001165960">
    <property type="component" value="Unassembled WGS sequence"/>
</dbReference>
<organism evidence="1 2">
    <name type="scientific">Entomophthora muscae</name>
    <dbReference type="NCBI Taxonomy" id="34485"/>
    <lineage>
        <taxon>Eukaryota</taxon>
        <taxon>Fungi</taxon>
        <taxon>Fungi incertae sedis</taxon>
        <taxon>Zoopagomycota</taxon>
        <taxon>Entomophthoromycotina</taxon>
        <taxon>Entomophthoromycetes</taxon>
        <taxon>Entomophthorales</taxon>
        <taxon>Entomophthoraceae</taxon>
        <taxon>Entomophthora</taxon>
    </lineage>
</organism>
<accession>A0ACC2RL00</accession>
<proteinExistence type="predicted"/>
<evidence type="ECO:0000313" key="2">
    <source>
        <dbReference type="Proteomes" id="UP001165960"/>
    </source>
</evidence>
<name>A0ACC2RL00_9FUNG</name>
<comment type="caution">
    <text evidence="1">The sequence shown here is derived from an EMBL/GenBank/DDBJ whole genome shotgun (WGS) entry which is preliminary data.</text>
</comment>
<keyword evidence="2" id="KW-1185">Reference proteome</keyword>
<sequence length="113" mass="12658">MGQILKQYLTGNRVFCCCKCKTHLSTSDSIVSKAFQGQHGQAYLFNSVVNIDEGTPVDRNMTTGLHTVKDITCTSCGEVLGWRYVSFSSPSGLHAFVAWFFFFVVQCYFFPFG</sequence>
<dbReference type="EMBL" id="QTSX02007138">
    <property type="protein sequence ID" value="KAJ9050778.1"/>
    <property type="molecule type" value="Genomic_DNA"/>
</dbReference>